<dbReference type="InterPro" id="IPR011701">
    <property type="entry name" value="MFS"/>
</dbReference>
<proteinExistence type="predicted"/>
<evidence type="ECO:0000256" key="4">
    <source>
        <dbReference type="ARBA" id="ARBA00023136"/>
    </source>
</evidence>
<keyword evidence="8" id="KW-1185">Reference proteome</keyword>
<organism evidence="7 8">
    <name type="scientific">Boletus edulis BED1</name>
    <dbReference type="NCBI Taxonomy" id="1328754"/>
    <lineage>
        <taxon>Eukaryota</taxon>
        <taxon>Fungi</taxon>
        <taxon>Dikarya</taxon>
        <taxon>Basidiomycota</taxon>
        <taxon>Agaricomycotina</taxon>
        <taxon>Agaricomycetes</taxon>
        <taxon>Agaricomycetidae</taxon>
        <taxon>Boletales</taxon>
        <taxon>Boletineae</taxon>
        <taxon>Boletaceae</taxon>
        <taxon>Boletoideae</taxon>
        <taxon>Boletus</taxon>
    </lineage>
</organism>
<evidence type="ECO:0000256" key="2">
    <source>
        <dbReference type="ARBA" id="ARBA00022692"/>
    </source>
</evidence>
<feature type="transmembrane region" description="Helical" evidence="6">
    <location>
        <begin position="137"/>
        <end position="159"/>
    </location>
</feature>
<protein>
    <submittedName>
        <fullName evidence="7">Major facilitator superfamily domain-containing protein</fullName>
    </submittedName>
</protein>
<evidence type="ECO:0000256" key="6">
    <source>
        <dbReference type="SAM" id="Phobius"/>
    </source>
</evidence>
<dbReference type="AlphaFoldDB" id="A0AAD4BVD2"/>
<dbReference type="InterPro" id="IPR036259">
    <property type="entry name" value="MFS_trans_sf"/>
</dbReference>
<dbReference type="Gene3D" id="1.20.1250.20">
    <property type="entry name" value="MFS general substrate transporter like domains"/>
    <property type="match status" value="1"/>
</dbReference>
<sequence length="536" mass="58109">MTVPSLDQAPSETTGLLRDLRPTDRSGRSPSGERFRISPETLLAPIALATRLASQAPATTLVELIRRLTCKLWNLSHVDPVTLQAGGPDSAEQCDAPEIARYFATVIAIVGVIEGIILIVGCGILSRISSRYGRKPAFLLVLVAGTIGCCMISGSQYVADWISDWVFIVGMIFLLSSGGSTYAYLVNVYIVDVCVPEDRTAALSKISGWTLLGNCISFALGGFITTKTGNPLIVFYMTATIYVSTLTYVVFVLPESFPEESRSALSRTLPKPPDNGHPVTTRFISLHIFEPLKMLIPTRRLDGTRNWRLAWCAAHIFVFTAVNAYVLTAWLVLVTSKYNLTPADTGIFLTTVSVSGTIVLTVIVPPLVRLLRPYYPRKIARSRLAEEDTINGEEPESETSDRLDVHLVFVSCVFMAVFYLTAAASDTSQALILSGICIGFGSIHTPTIRSLVAGSVHPLKQGEALAAFEMASNSGAALSPIVMGSVLTATIGTMPLLSFYVHLVVMLISGALLFLIRDMDRYQKPREGDVATHVVN</sequence>
<reference evidence="7" key="2">
    <citation type="journal article" date="2020" name="Nat. Commun.">
        <title>Large-scale genome sequencing of mycorrhizal fungi provides insights into the early evolution of symbiotic traits.</title>
        <authorList>
            <person name="Miyauchi S."/>
            <person name="Kiss E."/>
            <person name="Kuo A."/>
            <person name="Drula E."/>
            <person name="Kohler A."/>
            <person name="Sanchez-Garcia M."/>
            <person name="Morin E."/>
            <person name="Andreopoulos B."/>
            <person name="Barry K.W."/>
            <person name="Bonito G."/>
            <person name="Buee M."/>
            <person name="Carver A."/>
            <person name="Chen C."/>
            <person name="Cichocki N."/>
            <person name="Clum A."/>
            <person name="Culley D."/>
            <person name="Crous P.W."/>
            <person name="Fauchery L."/>
            <person name="Girlanda M."/>
            <person name="Hayes R.D."/>
            <person name="Keri Z."/>
            <person name="LaButti K."/>
            <person name="Lipzen A."/>
            <person name="Lombard V."/>
            <person name="Magnuson J."/>
            <person name="Maillard F."/>
            <person name="Murat C."/>
            <person name="Nolan M."/>
            <person name="Ohm R.A."/>
            <person name="Pangilinan J."/>
            <person name="Pereira M.F."/>
            <person name="Perotto S."/>
            <person name="Peter M."/>
            <person name="Pfister S."/>
            <person name="Riley R."/>
            <person name="Sitrit Y."/>
            <person name="Stielow J.B."/>
            <person name="Szollosi G."/>
            <person name="Zifcakova L."/>
            <person name="Stursova M."/>
            <person name="Spatafora J.W."/>
            <person name="Tedersoo L."/>
            <person name="Vaario L.M."/>
            <person name="Yamada A."/>
            <person name="Yan M."/>
            <person name="Wang P."/>
            <person name="Xu J."/>
            <person name="Bruns T."/>
            <person name="Baldrian P."/>
            <person name="Vilgalys R."/>
            <person name="Dunand C."/>
            <person name="Henrissat B."/>
            <person name="Grigoriev I.V."/>
            <person name="Hibbett D."/>
            <person name="Nagy L.G."/>
            <person name="Martin F.M."/>
        </authorList>
    </citation>
    <scope>NUCLEOTIDE SEQUENCE</scope>
    <source>
        <strain evidence="7">BED1</strain>
    </source>
</reference>
<keyword evidence="3 6" id="KW-1133">Transmembrane helix</keyword>
<feature type="transmembrane region" description="Helical" evidence="6">
    <location>
        <begin position="345"/>
        <end position="368"/>
    </location>
</feature>
<gene>
    <name evidence="7" type="ORF">L210DRAFT_2129190</name>
</gene>
<reference evidence="7" key="1">
    <citation type="submission" date="2019-10" db="EMBL/GenBank/DDBJ databases">
        <authorList>
            <consortium name="DOE Joint Genome Institute"/>
            <person name="Kuo A."/>
            <person name="Miyauchi S."/>
            <person name="Kiss E."/>
            <person name="Drula E."/>
            <person name="Kohler A."/>
            <person name="Sanchez-Garcia M."/>
            <person name="Andreopoulos B."/>
            <person name="Barry K.W."/>
            <person name="Bonito G."/>
            <person name="Buee M."/>
            <person name="Carver A."/>
            <person name="Chen C."/>
            <person name="Cichocki N."/>
            <person name="Clum A."/>
            <person name="Culley D."/>
            <person name="Crous P.W."/>
            <person name="Fauchery L."/>
            <person name="Girlanda M."/>
            <person name="Hayes R."/>
            <person name="Keri Z."/>
            <person name="LaButti K."/>
            <person name="Lipzen A."/>
            <person name="Lombard V."/>
            <person name="Magnuson J."/>
            <person name="Maillard F."/>
            <person name="Morin E."/>
            <person name="Murat C."/>
            <person name="Nolan M."/>
            <person name="Ohm R."/>
            <person name="Pangilinan J."/>
            <person name="Pereira M."/>
            <person name="Perotto S."/>
            <person name="Peter M."/>
            <person name="Riley R."/>
            <person name="Sitrit Y."/>
            <person name="Stielow B."/>
            <person name="Szollosi G."/>
            <person name="Zifcakova L."/>
            <person name="Stursova M."/>
            <person name="Spatafora J.W."/>
            <person name="Tedersoo L."/>
            <person name="Vaario L.-M."/>
            <person name="Yamada A."/>
            <person name="Yan M."/>
            <person name="Wang P."/>
            <person name="Xu J."/>
            <person name="Bruns T."/>
            <person name="Baldrian P."/>
            <person name="Vilgalys R."/>
            <person name="Henrissat B."/>
            <person name="Grigoriev I.V."/>
            <person name="Hibbett D."/>
            <person name="Nagy L.G."/>
            <person name="Martin F.M."/>
        </authorList>
    </citation>
    <scope>NUCLEOTIDE SEQUENCE</scope>
    <source>
        <strain evidence="7">BED1</strain>
    </source>
</reference>
<keyword evidence="2 6" id="KW-0812">Transmembrane</keyword>
<dbReference type="SUPFAM" id="SSF103473">
    <property type="entry name" value="MFS general substrate transporter"/>
    <property type="match status" value="1"/>
</dbReference>
<evidence type="ECO:0000256" key="5">
    <source>
        <dbReference type="SAM" id="MobiDB-lite"/>
    </source>
</evidence>
<dbReference type="Proteomes" id="UP001194468">
    <property type="component" value="Unassembled WGS sequence"/>
</dbReference>
<evidence type="ECO:0000256" key="3">
    <source>
        <dbReference type="ARBA" id="ARBA00022989"/>
    </source>
</evidence>
<evidence type="ECO:0000256" key="1">
    <source>
        <dbReference type="ARBA" id="ARBA00004141"/>
    </source>
</evidence>
<dbReference type="GO" id="GO:0022857">
    <property type="term" value="F:transmembrane transporter activity"/>
    <property type="evidence" value="ECO:0007669"/>
    <property type="project" value="InterPro"/>
</dbReference>
<feature type="transmembrane region" description="Helical" evidence="6">
    <location>
        <begin position="206"/>
        <end position="226"/>
    </location>
</feature>
<dbReference type="PANTHER" id="PTHR23507">
    <property type="entry name" value="ZGC:174356"/>
    <property type="match status" value="1"/>
</dbReference>
<dbReference type="GO" id="GO:0016020">
    <property type="term" value="C:membrane"/>
    <property type="evidence" value="ECO:0007669"/>
    <property type="project" value="UniProtKB-SubCell"/>
</dbReference>
<feature type="region of interest" description="Disordered" evidence="5">
    <location>
        <begin position="1"/>
        <end position="34"/>
    </location>
</feature>
<accession>A0AAD4BVD2</accession>
<feature type="compositionally biased region" description="Basic and acidic residues" evidence="5">
    <location>
        <begin position="18"/>
        <end position="34"/>
    </location>
</feature>
<comment type="caution">
    <text evidence="7">The sequence shown here is derived from an EMBL/GenBank/DDBJ whole genome shotgun (WGS) entry which is preliminary data.</text>
</comment>
<feature type="transmembrane region" description="Helical" evidence="6">
    <location>
        <begin position="165"/>
        <end position="185"/>
    </location>
</feature>
<dbReference type="EMBL" id="WHUW01000011">
    <property type="protein sequence ID" value="KAF8441099.1"/>
    <property type="molecule type" value="Genomic_DNA"/>
</dbReference>
<comment type="subcellular location">
    <subcellularLocation>
        <location evidence="1">Membrane</location>
        <topology evidence="1">Multi-pass membrane protein</topology>
    </subcellularLocation>
</comment>
<feature type="transmembrane region" description="Helical" evidence="6">
    <location>
        <begin position="497"/>
        <end position="516"/>
    </location>
</feature>
<feature type="transmembrane region" description="Helical" evidence="6">
    <location>
        <begin position="232"/>
        <end position="253"/>
    </location>
</feature>
<keyword evidence="4 6" id="KW-0472">Membrane</keyword>
<dbReference type="PANTHER" id="PTHR23507:SF1">
    <property type="entry name" value="FI18259P1-RELATED"/>
    <property type="match status" value="1"/>
</dbReference>
<evidence type="ECO:0000313" key="7">
    <source>
        <dbReference type="EMBL" id="KAF8441099.1"/>
    </source>
</evidence>
<evidence type="ECO:0000313" key="8">
    <source>
        <dbReference type="Proteomes" id="UP001194468"/>
    </source>
</evidence>
<dbReference type="Pfam" id="PF07690">
    <property type="entry name" value="MFS_1"/>
    <property type="match status" value="2"/>
</dbReference>
<feature type="transmembrane region" description="Helical" evidence="6">
    <location>
        <begin position="405"/>
        <end position="424"/>
    </location>
</feature>
<name>A0AAD4BVD2_BOLED</name>
<feature type="transmembrane region" description="Helical" evidence="6">
    <location>
        <begin position="102"/>
        <end position="125"/>
    </location>
</feature>
<feature type="transmembrane region" description="Helical" evidence="6">
    <location>
        <begin position="309"/>
        <end position="333"/>
    </location>
</feature>